<organism evidence="2 3">
    <name type="scientific">Lusitaniella coriacea LEGE 07157</name>
    <dbReference type="NCBI Taxonomy" id="945747"/>
    <lineage>
        <taxon>Bacteria</taxon>
        <taxon>Bacillati</taxon>
        <taxon>Cyanobacteriota</taxon>
        <taxon>Cyanophyceae</taxon>
        <taxon>Spirulinales</taxon>
        <taxon>Lusitaniellaceae</taxon>
        <taxon>Lusitaniella</taxon>
    </lineage>
</organism>
<comment type="caution">
    <text evidence="2">The sequence shown here is derived from an EMBL/GenBank/DDBJ whole genome shotgun (WGS) entry which is preliminary data.</text>
</comment>
<evidence type="ECO:0000313" key="2">
    <source>
        <dbReference type="EMBL" id="MBE9116560.1"/>
    </source>
</evidence>
<sequence length="84" mass="9214">MAINFLTQSSETSTVRLSREPIATPQPHRETVKILLIGSPQGVTNIIHTLHYLGFAEVGAWSPPQPTGNPGEVVSLLLRQLMLR</sequence>
<dbReference type="EMBL" id="JADEWZ010000015">
    <property type="protein sequence ID" value="MBE9116560.1"/>
    <property type="molecule type" value="Genomic_DNA"/>
</dbReference>
<dbReference type="RefSeq" id="WP_194029648.1">
    <property type="nucleotide sequence ID" value="NZ_JADEWZ010000015.1"/>
</dbReference>
<keyword evidence="3" id="KW-1185">Reference proteome</keyword>
<protein>
    <submittedName>
        <fullName evidence="2">Peptide ABC transporter substrate-binding protein</fullName>
    </submittedName>
</protein>
<reference evidence="2" key="1">
    <citation type="submission" date="2020-10" db="EMBL/GenBank/DDBJ databases">
        <authorList>
            <person name="Castelo-Branco R."/>
            <person name="Eusebio N."/>
            <person name="Adriana R."/>
            <person name="Vieira A."/>
            <person name="Brugerolle De Fraissinette N."/>
            <person name="Rezende De Castro R."/>
            <person name="Schneider M.P."/>
            <person name="Vasconcelos V."/>
            <person name="Leao P.N."/>
        </authorList>
    </citation>
    <scope>NUCLEOTIDE SEQUENCE</scope>
    <source>
        <strain evidence="2">LEGE 07157</strain>
    </source>
</reference>
<proteinExistence type="predicted"/>
<feature type="region of interest" description="Disordered" evidence="1">
    <location>
        <begin position="1"/>
        <end position="23"/>
    </location>
</feature>
<dbReference type="Proteomes" id="UP000654482">
    <property type="component" value="Unassembled WGS sequence"/>
</dbReference>
<feature type="compositionally biased region" description="Polar residues" evidence="1">
    <location>
        <begin position="1"/>
        <end position="16"/>
    </location>
</feature>
<evidence type="ECO:0000313" key="3">
    <source>
        <dbReference type="Proteomes" id="UP000654482"/>
    </source>
</evidence>
<accession>A0A8J7JAU9</accession>
<gene>
    <name evidence="2" type="ORF">IQ249_11680</name>
</gene>
<name>A0A8J7JAU9_9CYAN</name>
<dbReference type="AlphaFoldDB" id="A0A8J7JAU9"/>
<evidence type="ECO:0000256" key="1">
    <source>
        <dbReference type="SAM" id="MobiDB-lite"/>
    </source>
</evidence>